<dbReference type="EMBL" id="JQBZ01000003">
    <property type="protein sequence ID" value="KRN90343.1"/>
    <property type="molecule type" value="Genomic_DNA"/>
</dbReference>
<name>A0A0R2KVC7_9LACO</name>
<sequence>MKNSKENIKKRRDELIVFLSTQEYSTISELSERFNVSEMTIRRDCQILKNMNIITQHQNKLYYIDKSNDTDHHQQNIMNNKISRTAANYVKDEQMLFINSSSVAIHSLNYLSDKQFTLLTNNISAIDFKRNPKSTYLLSGGEISFERNIMTGDLAYDSFNNIQADIAIIGCSGISLDKGLSTSKIYEARINQKIIENANQVILVTDYSKLGKSSNFKIANLSQIDIIITDNFSDPTLIKEIEDLGITVVQLD</sequence>
<evidence type="ECO:0000256" key="1">
    <source>
        <dbReference type="ARBA" id="ARBA00023015"/>
    </source>
</evidence>
<dbReference type="PANTHER" id="PTHR30363">
    <property type="entry name" value="HTH-TYPE TRANSCRIPTIONAL REGULATOR SRLR-RELATED"/>
    <property type="match status" value="1"/>
</dbReference>
<reference evidence="4 5" key="1">
    <citation type="journal article" date="2015" name="Genome Announc.">
        <title>Expanding the biotechnology potential of lactobacilli through comparative genomics of 213 strains and associated genera.</title>
        <authorList>
            <person name="Sun Z."/>
            <person name="Harris H.M."/>
            <person name="McCann A."/>
            <person name="Guo C."/>
            <person name="Argimon S."/>
            <person name="Zhang W."/>
            <person name="Yang X."/>
            <person name="Jeffery I.B."/>
            <person name="Cooney J.C."/>
            <person name="Kagawa T.F."/>
            <person name="Liu W."/>
            <person name="Song Y."/>
            <person name="Salvetti E."/>
            <person name="Wrobel A."/>
            <person name="Rasinkangas P."/>
            <person name="Parkhill J."/>
            <person name="Rea M.C."/>
            <person name="O'Sullivan O."/>
            <person name="Ritari J."/>
            <person name="Douillard F.P."/>
            <person name="Paul Ross R."/>
            <person name="Yang R."/>
            <person name="Briner A.E."/>
            <person name="Felis G.E."/>
            <person name="de Vos W.M."/>
            <person name="Barrangou R."/>
            <person name="Klaenhammer T.R."/>
            <person name="Caufield P.W."/>
            <person name="Cui Y."/>
            <person name="Zhang H."/>
            <person name="O'Toole P.W."/>
        </authorList>
    </citation>
    <scope>NUCLEOTIDE SEQUENCE [LARGE SCALE GENOMIC DNA]</scope>
    <source>
        <strain evidence="4 5">DSM 22408</strain>
    </source>
</reference>
<dbReference type="InterPro" id="IPR036390">
    <property type="entry name" value="WH_DNA-bd_sf"/>
</dbReference>
<accession>A0A0R2KVC7</accession>
<evidence type="ECO:0000256" key="2">
    <source>
        <dbReference type="ARBA" id="ARBA00023163"/>
    </source>
</evidence>
<dbReference type="PATRIC" id="fig|1122146.4.peg.264"/>
<protein>
    <submittedName>
        <fullName evidence="4">Transcriptional regulator</fullName>
    </submittedName>
</protein>
<dbReference type="InterPro" id="IPR050313">
    <property type="entry name" value="Carb_Metab_HTH_regulators"/>
</dbReference>
<dbReference type="STRING" id="1122146.IV53_GL000258"/>
<dbReference type="InterPro" id="IPR036388">
    <property type="entry name" value="WH-like_DNA-bd_sf"/>
</dbReference>
<evidence type="ECO:0000259" key="3">
    <source>
        <dbReference type="PROSITE" id="PS51000"/>
    </source>
</evidence>
<keyword evidence="5" id="KW-1185">Reference proteome</keyword>
<gene>
    <name evidence="4" type="ORF">IV53_GL000258</name>
</gene>
<dbReference type="SUPFAM" id="SSF46785">
    <property type="entry name" value="Winged helix' DNA-binding domain"/>
    <property type="match status" value="1"/>
</dbReference>
<dbReference type="InterPro" id="IPR014036">
    <property type="entry name" value="DeoR-like_C"/>
</dbReference>
<dbReference type="AlphaFoldDB" id="A0A0R2KVC7"/>
<comment type="caution">
    <text evidence="4">The sequence shown here is derived from an EMBL/GenBank/DDBJ whole genome shotgun (WGS) entry which is preliminary data.</text>
</comment>
<dbReference type="Proteomes" id="UP000051500">
    <property type="component" value="Unassembled WGS sequence"/>
</dbReference>
<dbReference type="PANTHER" id="PTHR30363:SF44">
    <property type="entry name" value="AGA OPERON TRANSCRIPTIONAL REPRESSOR-RELATED"/>
    <property type="match status" value="1"/>
</dbReference>
<dbReference type="InterPro" id="IPR037171">
    <property type="entry name" value="NagB/RpiA_transferase-like"/>
</dbReference>
<dbReference type="SUPFAM" id="SSF100950">
    <property type="entry name" value="NagB/RpiA/CoA transferase-like"/>
    <property type="match status" value="1"/>
</dbReference>
<evidence type="ECO:0000313" key="4">
    <source>
        <dbReference type="EMBL" id="KRN90343.1"/>
    </source>
</evidence>
<organism evidence="4 5">
    <name type="scientific">Ligilactobacillus ceti DSM 22408</name>
    <dbReference type="NCBI Taxonomy" id="1122146"/>
    <lineage>
        <taxon>Bacteria</taxon>
        <taxon>Bacillati</taxon>
        <taxon>Bacillota</taxon>
        <taxon>Bacilli</taxon>
        <taxon>Lactobacillales</taxon>
        <taxon>Lactobacillaceae</taxon>
        <taxon>Ligilactobacillus</taxon>
    </lineage>
</organism>
<evidence type="ECO:0000313" key="5">
    <source>
        <dbReference type="Proteomes" id="UP000051500"/>
    </source>
</evidence>
<dbReference type="RefSeq" id="WP_027106525.1">
    <property type="nucleotide sequence ID" value="NZ_AUHP01000013.1"/>
</dbReference>
<keyword evidence="1" id="KW-0805">Transcription regulation</keyword>
<dbReference type="Gene3D" id="1.10.10.10">
    <property type="entry name" value="Winged helix-like DNA-binding domain superfamily/Winged helix DNA-binding domain"/>
    <property type="match status" value="1"/>
</dbReference>
<dbReference type="Gene3D" id="3.40.50.1360">
    <property type="match status" value="1"/>
</dbReference>
<proteinExistence type="predicted"/>
<dbReference type="eggNOG" id="COG1349">
    <property type="taxonomic scope" value="Bacteria"/>
</dbReference>
<dbReference type="InterPro" id="IPR001034">
    <property type="entry name" value="DeoR_HTH"/>
</dbReference>
<dbReference type="GO" id="GO:0003700">
    <property type="term" value="F:DNA-binding transcription factor activity"/>
    <property type="evidence" value="ECO:0007669"/>
    <property type="project" value="InterPro"/>
</dbReference>
<keyword evidence="2" id="KW-0804">Transcription</keyword>
<dbReference type="PROSITE" id="PS51000">
    <property type="entry name" value="HTH_DEOR_2"/>
    <property type="match status" value="1"/>
</dbReference>
<dbReference type="Pfam" id="PF08220">
    <property type="entry name" value="HTH_DeoR"/>
    <property type="match status" value="1"/>
</dbReference>
<feature type="domain" description="HTH deoR-type" evidence="3">
    <location>
        <begin position="8"/>
        <end position="63"/>
    </location>
</feature>
<dbReference type="SMART" id="SM00420">
    <property type="entry name" value="HTH_DEOR"/>
    <property type="match status" value="1"/>
</dbReference>
<dbReference type="Pfam" id="PF00455">
    <property type="entry name" value="DeoRC"/>
    <property type="match status" value="1"/>
</dbReference>
<dbReference type="SMART" id="SM01134">
    <property type="entry name" value="DeoRC"/>
    <property type="match status" value="1"/>
</dbReference>